<keyword evidence="3" id="KW-1185">Reference proteome</keyword>
<evidence type="ECO:0000313" key="3">
    <source>
        <dbReference type="Proteomes" id="UP000092839"/>
    </source>
</evidence>
<protein>
    <recommendedName>
        <fullName evidence="1">DUF6894 domain-containing protein</fullName>
    </recommendedName>
</protein>
<dbReference type="AlphaFoldDB" id="A0A1B1UEX8"/>
<feature type="domain" description="DUF6894" evidence="1">
    <location>
        <begin position="3"/>
        <end position="53"/>
    </location>
</feature>
<reference evidence="2 3" key="1">
    <citation type="submission" date="2016-07" db="EMBL/GenBank/DDBJ databases">
        <title>Complete genome sequence of Bradyrhizobium icense LMTR 13T, a potential inoculant strain isolated from lima bean (Phaseolus lunatus) in Peru.</title>
        <authorList>
            <person name="Ormeno-Orrillo E."/>
            <person name="Duran D."/>
            <person name="Rogel M.A."/>
            <person name="Rey L."/>
            <person name="Imperial J."/>
            <person name="Ruiz-Argueso T."/>
            <person name="Martinez-Romero E."/>
        </authorList>
    </citation>
    <scope>NUCLEOTIDE SEQUENCE [LARGE SCALE GENOMIC DNA]</scope>
    <source>
        <strain evidence="2 3">LMTR 13</strain>
    </source>
</reference>
<dbReference type="InterPro" id="IPR054189">
    <property type="entry name" value="DUF6894"/>
</dbReference>
<accession>A0A1B1UEX8</accession>
<proteinExistence type="predicted"/>
<evidence type="ECO:0000259" key="1">
    <source>
        <dbReference type="Pfam" id="PF21834"/>
    </source>
</evidence>
<dbReference type="RefSeq" id="WP_065728591.1">
    <property type="nucleotide sequence ID" value="NZ_CP016428.1"/>
</dbReference>
<dbReference type="KEGG" id="bic:LMTR13_15280"/>
<gene>
    <name evidence="2" type="ORF">LMTR13_15280</name>
</gene>
<organism evidence="2 3">
    <name type="scientific">Bradyrhizobium icense</name>
    <dbReference type="NCBI Taxonomy" id="1274631"/>
    <lineage>
        <taxon>Bacteria</taxon>
        <taxon>Pseudomonadati</taxon>
        <taxon>Pseudomonadota</taxon>
        <taxon>Alphaproteobacteria</taxon>
        <taxon>Hyphomicrobiales</taxon>
        <taxon>Nitrobacteraceae</taxon>
        <taxon>Bradyrhizobium</taxon>
    </lineage>
</organism>
<sequence>MGRYYFDLHGAQNAHDSGGLAFENDTEAFQAAKRLAAELAAARPNLRGNTCVVLTRKGADDVCCIGV</sequence>
<name>A0A1B1UEX8_9BRAD</name>
<dbReference type="Pfam" id="PF21834">
    <property type="entry name" value="DUF6894"/>
    <property type="match status" value="1"/>
</dbReference>
<dbReference type="EMBL" id="CP016428">
    <property type="protein sequence ID" value="ANW01328.1"/>
    <property type="molecule type" value="Genomic_DNA"/>
</dbReference>
<evidence type="ECO:0000313" key="2">
    <source>
        <dbReference type="EMBL" id="ANW01328.1"/>
    </source>
</evidence>
<dbReference type="Proteomes" id="UP000092839">
    <property type="component" value="Chromosome"/>
</dbReference>